<evidence type="ECO:0000313" key="14">
    <source>
        <dbReference type="Proteomes" id="UP001212997"/>
    </source>
</evidence>
<dbReference type="Proteomes" id="UP001212997">
    <property type="component" value="Unassembled WGS sequence"/>
</dbReference>
<evidence type="ECO:0000256" key="9">
    <source>
        <dbReference type="RuleBase" id="RU003346"/>
    </source>
</evidence>
<dbReference type="PRINTS" id="PR00171">
    <property type="entry name" value="SUGRTRNSPORT"/>
</dbReference>
<evidence type="ECO:0000256" key="5">
    <source>
        <dbReference type="ARBA" id="ARBA00022692"/>
    </source>
</evidence>
<comment type="catalytic activity">
    <reaction evidence="8">
        <text>myo-inositol(out) + H(+)(out) = myo-inositol(in) + H(+)(in)</text>
        <dbReference type="Rhea" id="RHEA:60364"/>
        <dbReference type="ChEBI" id="CHEBI:15378"/>
        <dbReference type="ChEBI" id="CHEBI:17268"/>
    </reaction>
</comment>
<evidence type="ECO:0000313" key="13">
    <source>
        <dbReference type="EMBL" id="KAJ3484644.1"/>
    </source>
</evidence>
<evidence type="ECO:0000256" key="6">
    <source>
        <dbReference type="ARBA" id="ARBA00022989"/>
    </source>
</evidence>
<dbReference type="PROSITE" id="PS00217">
    <property type="entry name" value="SUGAR_TRANSPORT_2"/>
    <property type="match status" value="1"/>
</dbReference>
<evidence type="ECO:0000256" key="2">
    <source>
        <dbReference type="ARBA" id="ARBA00010992"/>
    </source>
</evidence>
<keyword evidence="7 11" id="KW-0472">Membrane</keyword>
<dbReference type="PANTHER" id="PTHR48020">
    <property type="entry name" value="PROTON MYO-INOSITOL COTRANSPORTER"/>
    <property type="match status" value="1"/>
</dbReference>
<comment type="similarity">
    <text evidence="2 9">Belongs to the major facilitator superfamily. Sugar transporter (TC 2.A.1.1) family.</text>
</comment>
<sequence>MNRPSNDSREVKEKRDDEVVETFERSTTEHEISELSVIAEGEDTTKWFVWLLVLCTSISGLLFGYDTGVISGALVTIGSDLGPEELSSGQKELITSATTLGALLGGLGAGMLSDFLGRRPVLGIADIIFIGGAIGQAVSHTVWAMIGCRFLIGIGVGVAACVAPLYIQELSPTRLRGRMVVLNVVAITGGQVIAYGIDAAFENSRGWRWMVGLGAVPAALQCVFLFFLPESPRILVRRGNMDRARAVMAKVYARATPEQVNMKVKALVAAVRRSVEIANTTTLWERIGSVLFVPVNRRALIVSCGLQAQQQLSGFNTLMYYSATLFKEIGFDQPTAVGLIVSGTNFIFTLFALKYIDIIGRRKIMIFSAPGMVIGLTLASIAFHFLTLKTGGDLVDGAQYSTAWSAIVLLSMIFYVASYATGSGNVPWQQGELFALDVRGIGTSFATTTNWAMNLLIGSTYLSLMDKITPAGAFGFYAGLCLLGWIFDVLCYPETAGLSLEEVQLVFKHGFGIKESQRLRKEKQALLEQRLQAKEQQQA</sequence>
<dbReference type="InterPro" id="IPR020846">
    <property type="entry name" value="MFS_dom"/>
</dbReference>
<protein>
    <recommendedName>
        <fullName evidence="12">Major facilitator superfamily (MFS) profile domain-containing protein</fullName>
    </recommendedName>
</protein>
<dbReference type="InterPro" id="IPR036259">
    <property type="entry name" value="MFS_trans_sf"/>
</dbReference>
<dbReference type="InterPro" id="IPR050814">
    <property type="entry name" value="Myo-inositol_Transporter"/>
</dbReference>
<evidence type="ECO:0000256" key="8">
    <source>
        <dbReference type="ARBA" id="ARBA00049119"/>
    </source>
</evidence>
<dbReference type="Gene3D" id="1.20.1250.20">
    <property type="entry name" value="MFS general substrate transporter like domains"/>
    <property type="match status" value="1"/>
</dbReference>
<evidence type="ECO:0000256" key="4">
    <source>
        <dbReference type="ARBA" id="ARBA00022475"/>
    </source>
</evidence>
<feature type="transmembrane region" description="Helical" evidence="11">
    <location>
        <begin position="441"/>
        <end position="462"/>
    </location>
</feature>
<comment type="caution">
    <text evidence="13">The sequence shown here is derived from an EMBL/GenBank/DDBJ whole genome shotgun (WGS) entry which is preliminary data.</text>
</comment>
<dbReference type="PANTHER" id="PTHR48020:SF12">
    <property type="entry name" value="PROTON MYO-INOSITOL COTRANSPORTER"/>
    <property type="match status" value="1"/>
</dbReference>
<keyword evidence="6 11" id="KW-1133">Transmembrane helix</keyword>
<evidence type="ECO:0000256" key="1">
    <source>
        <dbReference type="ARBA" id="ARBA00004651"/>
    </source>
</evidence>
<organism evidence="13 14">
    <name type="scientific">Meripilus lineatus</name>
    <dbReference type="NCBI Taxonomy" id="2056292"/>
    <lineage>
        <taxon>Eukaryota</taxon>
        <taxon>Fungi</taxon>
        <taxon>Dikarya</taxon>
        <taxon>Basidiomycota</taxon>
        <taxon>Agaricomycotina</taxon>
        <taxon>Agaricomycetes</taxon>
        <taxon>Polyporales</taxon>
        <taxon>Meripilaceae</taxon>
        <taxon>Meripilus</taxon>
    </lineage>
</organism>
<dbReference type="InterPro" id="IPR005828">
    <property type="entry name" value="MFS_sugar_transport-like"/>
</dbReference>
<proteinExistence type="inferred from homology"/>
<feature type="transmembrane region" description="Helical" evidence="11">
    <location>
        <begin position="398"/>
        <end position="420"/>
    </location>
</feature>
<dbReference type="PROSITE" id="PS50850">
    <property type="entry name" value="MFS"/>
    <property type="match status" value="1"/>
</dbReference>
<accession>A0AAD5YER4</accession>
<feature type="region of interest" description="Disordered" evidence="10">
    <location>
        <begin position="1"/>
        <end position="21"/>
    </location>
</feature>
<dbReference type="NCBIfam" id="TIGR00879">
    <property type="entry name" value="SP"/>
    <property type="match status" value="1"/>
</dbReference>
<dbReference type="GO" id="GO:0005886">
    <property type="term" value="C:plasma membrane"/>
    <property type="evidence" value="ECO:0007669"/>
    <property type="project" value="UniProtKB-SubCell"/>
</dbReference>
<dbReference type="InterPro" id="IPR005829">
    <property type="entry name" value="Sugar_transporter_CS"/>
</dbReference>
<gene>
    <name evidence="13" type="ORF">NLI96_g5503</name>
</gene>
<feature type="transmembrane region" description="Helical" evidence="11">
    <location>
        <begin position="364"/>
        <end position="386"/>
    </location>
</feature>
<feature type="transmembrane region" description="Helical" evidence="11">
    <location>
        <begin position="120"/>
        <end position="138"/>
    </location>
</feature>
<dbReference type="SUPFAM" id="SSF103473">
    <property type="entry name" value="MFS general substrate transporter"/>
    <property type="match status" value="1"/>
</dbReference>
<dbReference type="GO" id="GO:0005366">
    <property type="term" value="F:myo-inositol:proton symporter activity"/>
    <property type="evidence" value="ECO:0007669"/>
    <property type="project" value="TreeGrafter"/>
</dbReference>
<feature type="transmembrane region" description="Helical" evidence="11">
    <location>
        <begin position="209"/>
        <end position="228"/>
    </location>
</feature>
<reference evidence="13" key="1">
    <citation type="submission" date="2022-07" db="EMBL/GenBank/DDBJ databases">
        <title>Genome Sequence of Physisporinus lineatus.</title>
        <authorList>
            <person name="Buettner E."/>
        </authorList>
    </citation>
    <scope>NUCLEOTIDE SEQUENCE</scope>
    <source>
        <strain evidence="13">VT162</strain>
    </source>
</reference>
<name>A0AAD5YER4_9APHY</name>
<dbReference type="FunFam" id="1.20.1250.20:FF:000073">
    <property type="entry name" value="MFS myo-inositol transporter, putative"/>
    <property type="match status" value="1"/>
</dbReference>
<dbReference type="InterPro" id="IPR003663">
    <property type="entry name" value="Sugar/inositol_transpt"/>
</dbReference>
<dbReference type="EMBL" id="JANAWD010000181">
    <property type="protein sequence ID" value="KAJ3484644.1"/>
    <property type="molecule type" value="Genomic_DNA"/>
</dbReference>
<keyword evidence="14" id="KW-1185">Reference proteome</keyword>
<feature type="transmembrane region" description="Helical" evidence="11">
    <location>
        <begin position="144"/>
        <end position="167"/>
    </location>
</feature>
<evidence type="ECO:0000256" key="11">
    <source>
        <dbReference type="SAM" id="Phobius"/>
    </source>
</evidence>
<feature type="domain" description="Major facilitator superfamily (MFS) profile" evidence="12">
    <location>
        <begin position="52"/>
        <end position="496"/>
    </location>
</feature>
<evidence type="ECO:0000256" key="10">
    <source>
        <dbReference type="SAM" id="MobiDB-lite"/>
    </source>
</evidence>
<dbReference type="AlphaFoldDB" id="A0AAD5YER4"/>
<keyword evidence="5 11" id="KW-0812">Transmembrane</keyword>
<dbReference type="PROSITE" id="PS00216">
    <property type="entry name" value="SUGAR_TRANSPORT_1"/>
    <property type="match status" value="2"/>
</dbReference>
<feature type="transmembrane region" description="Helical" evidence="11">
    <location>
        <begin position="47"/>
        <end position="65"/>
    </location>
</feature>
<evidence type="ECO:0000259" key="12">
    <source>
        <dbReference type="PROSITE" id="PS50850"/>
    </source>
</evidence>
<comment type="subcellular location">
    <subcellularLocation>
        <location evidence="1">Cell membrane</location>
        <topology evidence="1">Multi-pass membrane protein</topology>
    </subcellularLocation>
</comment>
<feature type="transmembrane region" description="Helical" evidence="11">
    <location>
        <begin position="474"/>
        <end position="492"/>
    </location>
</feature>
<feature type="transmembrane region" description="Helical" evidence="11">
    <location>
        <begin position="93"/>
        <end position="113"/>
    </location>
</feature>
<evidence type="ECO:0000256" key="7">
    <source>
        <dbReference type="ARBA" id="ARBA00023136"/>
    </source>
</evidence>
<dbReference type="GO" id="GO:1904679">
    <property type="term" value="P:myo-inositol import across plasma membrane"/>
    <property type="evidence" value="ECO:0007669"/>
    <property type="project" value="TreeGrafter"/>
</dbReference>
<keyword evidence="4" id="KW-1003">Cell membrane</keyword>
<keyword evidence="3 9" id="KW-0813">Transport</keyword>
<feature type="transmembrane region" description="Helical" evidence="11">
    <location>
        <begin position="179"/>
        <end position="197"/>
    </location>
</feature>
<dbReference type="Pfam" id="PF00083">
    <property type="entry name" value="Sugar_tr"/>
    <property type="match status" value="1"/>
</dbReference>
<evidence type="ECO:0000256" key="3">
    <source>
        <dbReference type="ARBA" id="ARBA00022448"/>
    </source>
</evidence>